<organism evidence="2 3">
    <name type="scientific">Archangium lansingense</name>
    <dbReference type="NCBI Taxonomy" id="2995310"/>
    <lineage>
        <taxon>Bacteria</taxon>
        <taxon>Pseudomonadati</taxon>
        <taxon>Myxococcota</taxon>
        <taxon>Myxococcia</taxon>
        <taxon>Myxococcales</taxon>
        <taxon>Cystobacterineae</taxon>
        <taxon>Archangiaceae</taxon>
        <taxon>Archangium</taxon>
    </lineage>
</organism>
<comment type="caution">
    <text evidence="2">The sequence shown here is derived from an EMBL/GenBank/DDBJ whole genome shotgun (WGS) entry which is preliminary data.</text>
</comment>
<gene>
    <name evidence="2" type="ORF">OV287_06500</name>
</gene>
<dbReference type="RefSeq" id="WP_267533111.1">
    <property type="nucleotide sequence ID" value="NZ_JAPNKA010000001.1"/>
</dbReference>
<keyword evidence="3" id="KW-1185">Reference proteome</keyword>
<evidence type="ECO:0000313" key="2">
    <source>
        <dbReference type="EMBL" id="MCY1074130.1"/>
    </source>
</evidence>
<proteinExistence type="predicted"/>
<dbReference type="EMBL" id="JAPNKA010000001">
    <property type="protein sequence ID" value="MCY1074130.1"/>
    <property type="molecule type" value="Genomic_DNA"/>
</dbReference>
<accession>A0ABT3ZXK3</accession>
<protein>
    <recommendedName>
        <fullName evidence="4">SbsA Ig-like domain-containing protein</fullName>
    </recommendedName>
</protein>
<evidence type="ECO:0008006" key="4">
    <source>
        <dbReference type="Google" id="ProtNLM"/>
    </source>
</evidence>
<feature type="region of interest" description="Disordered" evidence="1">
    <location>
        <begin position="17"/>
        <end position="37"/>
    </location>
</feature>
<sequence>MIALTGILFGACDWSAQPSGTESTWEEADELEPRPTVIPPGATIVTFTFADTLKNQTKVWPLFSDDFTLEALPGP</sequence>
<evidence type="ECO:0000313" key="3">
    <source>
        <dbReference type="Proteomes" id="UP001207654"/>
    </source>
</evidence>
<evidence type="ECO:0000256" key="1">
    <source>
        <dbReference type="SAM" id="MobiDB-lite"/>
    </source>
</evidence>
<reference evidence="2 3" key="1">
    <citation type="submission" date="2022-11" db="EMBL/GenBank/DDBJ databases">
        <title>Minimal conservation of predation-associated metabolite biosynthetic gene clusters underscores biosynthetic potential of Myxococcota including descriptions for ten novel species: Archangium lansinium sp. nov., Myxococcus landrumus sp. nov., Nannocystis bai.</title>
        <authorList>
            <person name="Ahearne A."/>
            <person name="Stevens C."/>
            <person name="Phillips K."/>
        </authorList>
    </citation>
    <scope>NUCLEOTIDE SEQUENCE [LARGE SCALE GENOMIC DNA]</scope>
    <source>
        <strain evidence="2 3">MIWBW</strain>
    </source>
</reference>
<dbReference type="Proteomes" id="UP001207654">
    <property type="component" value="Unassembled WGS sequence"/>
</dbReference>
<name>A0ABT3ZXK3_9BACT</name>